<reference evidence="1" key="1">
    <citation type="submission" date="2021-05" db="EMBL/GenBank/DDBJ databases">
        <authorList>
            <person name="Pan Q."/>
            <person name="Jouanno E."/>
            <person name="Zahm M."/>
            <person name="Klopp C."/>
            <person name="Cabau C."/>
            <person name="Louis A."/>
            <person name="Berthelot C."/>
            <person name="Parey E."/>
            <person name="Roest Crollius H."/>
            <person name="Montfort J."/>
            <person name="Robinson-Rechavi M."/>
            <person name="Bouchez O."/>
            <person name="Lampietro C."/>
            <person name="Lopez Roques C."/>
            <person name="Donnadieu C."/>
            <person name="Postlethwait J."/>
            <person name="Bobe J."/>
            <person name="Dillon D."/>
            <person name="Chandos A."/>
            <person name="von Hippel F."/>
            <person name="Guiguen Y."/>
        </authorList>
    </citation>
    <scope>NUCLEOTIDE SEQUENCE</scope>
    <source>
        <strain evidence="1">YG-Jan2019</strain>
    </source>
</reference>
<name>A0ACC2F6D4_DALPE</name>
<accession>A0ACC2F6D4</accession>
<keyword evidence="2" id="KW-1185">Reference proteome</keyword>
<evidence type="ECO:0000313" key="1">
    <source>
        <dbReference type="EMBL" id="KAJ7986911.1"/>
    </source>
</evidence>
<dbReference type="EMBL" id="CM055760">
    <property type="protein sequence ID" value="KAJ7986911.1"/>
    <property type="molecule type" value="Genomic_DNA"/>
</dbReference>
<gene>
    <name evidence="1" type="ORF">DPEC_G00333300</name>
</gene>
<dbReference type="Proteomes" id="UP001157502">
    <property type="component" value="Chromosome 33"/>
</dbReference>
<protein>
    <submittedName>
        <fullName evidence="1">Uncharacterized protein</fullName>
    </submittedName>
</protein>
<evidence type="ECO:0000313" key="2">
    <source>
        <dbReference type="Proteomes" id="UP001157502"/>
    </source>
</evidence>
<sequence length="151" mass="16462">MKAEEAGGVRQKFPETAVYINIDERGGEGRKGFGACTPWRNDAVKPFRARPSTRPAALRPQATSRPCSQPPSIEPMDSGSNLKPAPTTMCYPLFAQPPTPNSIPGQDHRCRALPYVEPLVQTRDLTSGDHQGISTLELAVRQENGRSHGRA</sequence>
<organism evidence="1 2">
    <name type="scientific">Dallia pectoralis</name>
    <name type="common">Alaska blackfish</name>
    <dbReference type="NCBI Taxonomy" id="75939"/>
    <lineage>
        <taxon>Eukaryota</taxon>
        <taxon>Metazoa</taxon>
        <taxon>Chordata</taxon>
        <taxon>Craniata</taxon>
        <taxon>Vertebrata</taxon>
        <taxon>Euteleostomi</taxon>
        <taxon>Actinopterygii</taxon>
        <taxon>Neopterygii</taxon>
        <taxon>Teleostei</taxon>
        <taxon>Protacanthopterygii</taxon>
        <taxon>Esociformes</taxon>
        <taxon>Umbridae</taxon>
        <taxon>Dallia</taxon>
    </lineage>
</organism>
<comment type="caution">
    <text evidence="1">The sequence shown here is derived from an EMBL/GenBank/DDBJ whole genome shotgun (WGS) entry which is preliminary data.</text>
</comment>
<proteinExistence type="predicted"/>